<keyword evidence="3" id="KW-0496">Mitochondrion</keyword>
<evidence type="ECO:0000256" key="1">
    <source>
        <dbReference type="ARBA" id="ARBA00004305"/>
    </source>
</evidence>
<dbReference type="Gene3D" id="3.30.565.10">
    <property type="entry name" value="Histidine kinase-like ATPase, C-terminal domain"/>
    <property type="match status" value="1"/>
</dbReference>
<keyword evidence="3" id="KW-0067">ATP-binding</keyword>
<keyword evidence="2" id="KW-0809">Transit peptide</keyword>
<dbReference type="Proteomes" id="UP000188320">
    <property type="component" value="Unassembled WGS sequence"/>
</dbReference>
<feature type="domain" description="Histidine kinase/HSP90-like ATPase" evidence="4">
    <location>
        <begin position="60"/>
        <end position="229"/>
    </location>
</feature>
<evidence type="ECO:0000313" key="6">
    <source>
        <dbReference type="Proteomes" id="UP000188320"/>
    </source>
</evidence>
<dbReference type="GO" id="GO:0004740">
    <property type="term" value="F:pyruvate dehydrogenase (acetyl-transferring) kinase activity"/>
    <property type="evidence" value="ECO:0007669"/>
    <property type="project" value="TreeGrafter"/>
</dbReference>
<dbReference type="OrthoDB" id="3264224at2759"/>
<dbReference type="InterPro" id="IPR039028">
    <property type="entry name" value="BCKD/PDK"/>
</dbReference>
<comment type="similarity">
    <text evidence="3">Belongs to the PDK/BCKDK protein kinase family.</text>
</comment>
<sequence>MDKQKDAGEWVGSFHTKINLSQFIQSCCSVVEKMCMDLYSMAPKVSIIDTQNITMCYLPNHLEYMLIELLKNAFRATCEVYILNPEHAATDPSSSFTNTDSDTLSFTTESDTNNIQSIPFPAISITLSADSQFVGIKISDQGGGIGPKTTVSKVFEYSFSTYQDSSETLFSDAAPLGMMDQTSSLPSSQLAGMGFGLPLTRLYAQYLGGSLDLVSMNGLGCDVFLKLPIIDLHNPSLDIYV</sequence>
<keyword evidence="6" id="KW-1185">Reference proteome</keyword>
<dbReference type="SUPFAM" id="SSF55874">
    <property type="entry name" value="ATPase domain of HSP90 chaperone/DNA topoisomerase II/histidine kinase"/>
    <property type="match status" value="2"/>
</dbReference>
<reference evidence="6" key="1">
    <citation type="submission" date="2017-01" db="EMBL/GenBank/DDBJ databases">
        <authorList>
            <person name="Wang Y."/>
            <person name="White M."/>
            <person name="Kvist S."/>
            <person name="Moncalvo J.-M."/>
        </authorList>
    </citation>
    <scope>NUCLEOTIDE SEQUENCE [LARGE SCALE GENOMIC DNA]</scope>
    <source>
        <strain evidence="6">COL-18-3</strain>
    </source>
</reference>
<evidence type="ECO:0000259" key="4">
    <source>
        <dbReference type="Pfam" id="PF02518"/>
    </source>
</evidence>
<dbReference type="PRINTS" id="PR00344">
    <property type="entry name" value="BCTRLSENSOR"/>
</dbReference>
<gene>
    <name evidence="5" type="ORF">AX774_g1304</name>
</gene>
<organism evidence="5 6">
    <name type="scientific">Zancudomyces culisetae</name>
    <name type="common">Gut fungus</name>
    <name type="synonym">Smittium culisetae</name>
    <dbReference type="NCBI Taxonomy" id="1213189"/>
    <lineage>
        <taxon>Eukaryota</taxon>
        <taxon>Fungi</taxon>
        <taxon>Fungi incertae sedis</taxon>
        <taxon>Zoopagomycota</taxon>
        <taxon>Kickxellomycotina</taxon>
        <taxon>Harpellomycetes</taxon>
        <taxon>Harpellales</taxon>
        <taxon>Legeriomycetaceae</taxon>
        <taxon>Zancudomyces</taxon>
    </lineage>
</organism>
<dbReference type="PANTHER" id="PTHR11947:SF20">
    <property type="entry name" value="[3-METHYL-2-OXOBUTANOATE DEHYDROGENASE [LIPOAMIDE]] KINASE, MITOCHONDRIAL"/>
    <property type="match status" value="1"/>
</dbReference>
<keyword evidence="3" id="KW-0547">Nucleotide-binding</keyword>
<dbReference type="InterPro" id="IPR036890">
    <property type="entry name" value="HATPase_C_sf"/>
</dbReference>
<dbReference type="PANTHER" id="PTHR11947">
    <property type="entry name" value="PYRUVATE DEHYDROGENASE KINASE"/>
    <property type="match status" value="1"/>
</dbReference>
<dbReference type="EMBL" id="LSSK01000107">
    <property type="protein sequence ID" value="OMH85161.1"/>
    <property type="molecule type" value="Genomic_DNA"/>
</dbReference>
<dbReference type="Pfam" id="PF02518">
    <property type="entry name" value="HATPase_c"/>
    <property type="match status" value="1"/>
</dbReference>
<dbReference type="GO" id="GO:0005759">
    <property type="term" value="C:mitochondrial matrix"/>
    <property type="evidence" value="ECO:0007669"/>
    <property type="project" value="UniProtKB-SubCell"/>
</dbReference>
<dbReference type="EC" id="2.7.11.-" evidence="3"/>
<proteinExistence type="inferred from homology"/>
<evidence type="ECO:0000313" key="5">
    <source>
        <dbReference type="EMBL" id="OMH85161.1"/>
    </source>
</evidence>
<evidence type="ECO:0000256" key="2">
    <source>
        <dbReference type="ARBA" id="ARBA00022946"/>
    </source>
</evidence>
<accession>A0A1R1PW30</accession>
<dbReference type="InterPro" id="IPR004358">
    <property type="entry name" value="Sig_transdc_His_kin-like_C"/>
</dbReference>
<keyword evidence="3" id="KW-0808">Transferase</keyword>
<evidence type="ECO:0000256" key="3">
    <source>
        <dbReference type="RuleBase" id="RU366032"/>
    </source>
</evidence>
<keyword evidence="3 5" id="KW-0418">Kinase</keyword>
<comment type="subcellular location">
    <subcellularLocation>
        <location evidence="1 3">Mitochondrion matrix</location>
    </subcellularLocation>
</comment>
<dbReference type="GO" id="GO:0010906">
    <property type="term" value="P:regulation of glucose metabolic process"/>
    <property type="evidence" value="ECO:0007669"/>
    <property type="project" value="TreeGrafter"/>
</dbReference>
<comment type="caution">
    <text evidence="5">The sequence shown here is derived from an EMBL/GenBank/DDBJ whole genome shotgun (WGS) entry which is preliminary data.</text>
</comment>
<name>A0A1R1PW30_ZANCU</name>
<protein>
    <recommendedName>
        <fullName evidence="3">Protein-serine/threonine kinase</fullName>
        <ecNumber evidence="3">2.7.11.-</ecNumber>
    </recommendedName>
</protein>
<dbReference type="GO" id="GO:0005524">
    <property type="term" value="F:ATP binding"/>
    <property type="evidence" value="ECO:0007669"/>
    <property type="project" value="UniProtKB-UniRule"/>
</dbReference>
<dbReference type="AlphaFoldDB" id="A0A1R1PW30"/>
<dbReference type="InterPro" id="IPR003594">
    <property type="entry name" value="HATPase_dom"/>
</dbReference>